<dbReference type="InterPro" id="IPR036241">
    <property type="entry name" value="NSFL1C_SEP_dom_sf"/>
</dbReference>
<dbReference type="Pfam" id="PF08059">
    <property type="entry name" value="SEP"/>
    <property type="match status" value="1"/>
</dbReference>
<dbReference type="SUPFAM" id="SSF102848">
    <property type="entry name" value="NSFL1 (p97 ATPase) cofactor p47, SEP domain"/>
    <property type="match status" value="1"/>
</dbReference>
<dbReference type="PANTHER" id="PTHR23333:SF20">
    <property type="entry name" value="NSFL1 COFACTOR P47"/>
    <property type="match status" value="1"/>
</dbReference>
<proteinExistence type="predicted"/>
<dbReference type="OrthoDB" id="25887at2759"/>
<dbReference type="PROSITE" id="PS51399">
    <property type="entry name" value="SEP"/>
    <property type="match status" value="1"/>
</dbReference>
<protein>
    <submittedName>
        <fullName evidence="4">Uncharacterized protein</fullName>
    </submittedName>
</protein>
<dbReference type="AlphaFoldDB" id="A0A9W7BG55"/>
<evidence type="ECO:0000259" key="2">
    <source>
        <dbReference type="PROSITE" id="PS50033"/>
    </source>
</evidence>
<dbReference type="GO" id="GO:0000045">
    <property type="term" value="P:autophagosome assembly"/>
    <property type="evidence" value="ECO:0007669"/>
    <property type="project" value="TreeGrafter"/>
</dbReference>
<sequence length="250" mass="26600">MPRIATLHDKTSDDDEEDDTSNSRYVGGTDGRGGGSGLAVLPNSEDDDIGDDPMSKLKAQAKPGQAGGERPKHTIVMYANGFTVNDGQLRRLDDPANKPFLQSLVSGRVPEELRDPSGGDVDLALKDLRSEDYTPKSYYAYNGTGNSLKSDDTDKTGIVTNDEGGTEIPVHDDSKPTATLRVRLLTGKSLTVKLNTTHTIGELLAYINNNGGGGSDYFLMGGYPPKKFGDFGMTLGEAGLNGGTVQQKKA</sequence>
<dbReference type="EMBL" id="BRXY01000364">
    <property type="protein sequence ID" value="GMH89886.1"/>
    <property type="molecule type" value="Genomic_DNA"/>
</dbReference>
<feature type="region of interest" description="Disordered" evidence="1">
    <location>
        <begin position="1"/>
        <end position="70"/>
    </location>
</feature>
<comment type="caution">
    <text evidence="4">The sequence shown here is derived from an EMBL/GenBank/DDBJ whole genome shotgun (WGS) entry which is preliminary data.</text>
</comment>
<feature type="region of interest" description="Disordered" evidence="1">
    <location>
        <begin position="140"/>
        <end position="163"/>
    </location>
</feature>
<gene>
    <name evidence="4" type="ORF">TrST_g13426</name>
</gene>
<dbReference type="Pfam" id="PF00789">
    <property type="entry name" value="UBX"/>
    <property type="match status" value="1"/>
</dbReference>
<feature type="compositionally biased region" description="Basic and acidic residues" evidence="1">
    <location>
        <begin position="1"/>
        <end position="11"/>
    </location>
</feature>
<evidence type="ECO:0000313" key="4">
    <source>
        <dbReference type="EMBL" id="GMH89886.1"/>
    </source>
</evidence>
<name>A0A9W7BG55_9STRA</name>
<feature type="compositionally biased region" description="Gly residues" evidence="1">
    <location>
        <begin position="28"/>
        <end position="37"/>
    </location>
</feature>
<dbReference type="InterPro" id="IPR029071">
    <property type="entry name" value="Ubiquitin-like_domsf"/>
</dbReference>
<dbReference type="PROSITE" id="PS50033">
    <property type="entry name" value="UBX"/>
    <property type="match status" value="1"/>
</dbReference>
<dbReference type="GO" id="GO:0005634">
    <property type="term" value="C:nucleus"/>
    <property type="evidence" value="ECO:0007669"/>
    <property type="project" value="TreeGrafter"/>
</dbReference>
<organism evidence="4 5">
    <name type="scientific">Triparma strigata</name>
    <dbReference type="NCBI Taxonomy" id="1606541"/>
    <lineage>
        <taxon>Eukaryota</taxon>
        <taxon>Sar</taxon>
        <taxon>Stramenopiles</taxon>
        <taxon>Ochrophyta</taxon>
        <taxon>Bolidophyceae</taxon>
        <taxon>Parmales</taxon>
        <taxon>Triparmaceae</taxon>
        <taxon>Triparma</taxon>
    </lineage>
</organism>
<dbReference type="PANTHER" id="PTHR23333">
    <property type="entry name" value="UBX DOMAIN CONTAINING PROTEIN"/>
    <property type="match status" value="1"/>
</dbReference>
<dbReference type="GO" id="GO:0031468">
    <property type="term" value="P:nuclear membrane reassembly"/>
    <property type="evidence" value="ECO:0007669"/>
    <property type="project" value="TreeGrafter"/>
</dbReference>
<accession>A0A9W7BG55</accession>
<reference evidence="5" key="1">
    <citation type="journal article" date="2023" name="Commun. Biol.">
        <title>Genome analysis of Parmales, the sister group of diatoms, reveals the evolutionary specialization of diatoms from phago-mixotrophs to photoautotrophs.</title>
        <authorList>
            <person name="Ban H."/>
            <person name="Sato S."/>
            <person name="Yoshikawa S."/>
            <person name="Yamada K."/>
            <person name="Nakamura Y."/>
            <person name="Ichinomiya M."/>
            <person name="Sato N."/>
            <person name="Blanc-Mathieu R."/>
            <person name="Endo H."/>
            <person name="Kuwata A."/>
            <person name="Ogata H."/>
        </authorList>
    </citation>
    <scope>NUCLEOTIDE SEQUENCE [LARGE SCALE GENOMIC DNA]</scope>
    <source>
        <strain evidence="5">NIES 3701</strain>
    </source>
</reference>
<keyword evidence="5" id="KW-1185">Reference proteome</keyword>
<dbReference type="SUPFAM" id="SSF54236">
    <property type="entry name" value="Ubiquitin-like"/>
    <property type="match status" value="1"/>
</dbReference>
<dbReference type="GO" id="GO:0007030">
    <property type="term" value="P:Golgi organization"/>
    <property type="evidence" value="ECO:0007669"/>
    <property type="project" value="TreeGrafter"/>
</dbReference>
<dbReference type="InterPro" id="IPR012989">
    <property type="entry name" value="SEP_domain"/>
</dbReference>
<dbReference type="Gene3D" id="3.10.20.90">
    <property type="entry name" value="Phosphatidylinositol 3-kinase Catalytic Subunit, Chain A, domain 1"/>
    <property type="match status" value="1"/>
</dbReference>
<dbReference type="GO" id="GO:0043161">
    <property type="term" value="P:proteasome-mediated ubiquitin-dependent protein catabolic process"/>
    <property type="evidence" value="ECO:0007669"/>
    <property type="project" value="TreeGrafter"/>
</dbReference>
<feature type="domain" description="SEP" evidence="3">
    <location>
        <begin position="70"/>
        <end position="134"/>
    </location>
</feature>
<dbReference type="InterPro" id="IPR001012">
    <property type="entry name" value="UBX_dom"/>
</dbReference>
<dbReference type="GO" id="GO:0061025">
    <property type="term" value="P:membrane fusion"/>
    <property type="evidence" value="ECO:0007669"/>
    <property type="project" value="TreeGrafter"/>
</dbReference>
<dbReference type="GO" id="GO:0005829">
    <property type="term" value="C:cytosol"/>
    <property type="evidence" value="ECO:0007669"/>
    <property type="project" value="TreeGrafter"/>
</dbReference>
<evidence type="ECO:0000313" key="5">
    <source>
        <dbReference type="Proteomes" id="UP001165085"/>
    </source>
</evidence>
<evidence type="ECO:0000256" key="1">
    <source>
        <dbReference type="SAM" id="MobiDB-lite"/>
    </source>
</evidence>
<dbReference type="GO" id="GO:0043130">
    <property type="term" value="F:ubiquitin binding"/>
    <property type="evidence" value="ECO:0007669"/>
    <property type="project" value="TreeGrafter"/>
</dbReference>
<evidence type="ECO:0000259" key="3">
    <source>
        <dbReference type="PROSITE" id="PS51399"/>
    </source>
</evidence>
<dbReference type="Proteomes" id="UP001165085">
    <property type="component" value="Unassembled WGS sequence"/>
</dbReference>
<dbReference type="Gene3D" id="3.30.420.210">
    <property type="entry name" value="SEP domain"/>
    <property type="match status" value="1"/>
</dbReference>
<feature type="domain" description="UBX" evidence="2">
    <location>
        <begin position="173"/>
        <end position="240"/>
    </location>
</feature>
<dbReference type="SMART" id="SM00553">
    <property type="entry name" value="SEP"/>
    <property type="match status" value="1"/>
</dbReference>